<dbReference type="AlphaFoldDB" id="A0A2I2GAC8"/>
<dbReference type="InterPro" id="IPR056120">
    <property type="entry name" value="DUF7703"/>
</dbReference>
<dbReference type="GeneID" id="36557032"/>
<reference evidence="3 4" key="1">
    <citation type="submission" date="2016-12" db="EMBL/GenBank/DDBJ databases">
        <title>The genomes of Aspergillus section Nigri reveals drivers in fungal speciation.</title>
        <authorList>
            <consortium name="DOE Joint Genome Institute"/>
            <person name="Vesth T.C."/>
            <person name="Nybo J."/>
            <person name="Theobald S."/>
            <person name="Brandl J."/>
            <person name="Frisvad J.C."/>
            <person name="Nielsen K.F."/>
            <person name="Lyhne E.K."/>
            <person name="Kogle M.E."/>
            <person name="Kuo A."/>
            <person name="Riley R."/>
            <person name="Clum A."/>
            <person name="Nolan M."/>
            <person name="Lipzen A."/>
            <person name="Salamov A."/>
            <person name="Henrissat B."/>
            <person name="Wiebenga A."/>
            <person name="De Vries R.P."/>
            <person name="Grigoriev I.V."/>
            <person name="Mortensen U.H."/>
            <person name="Andersen M.R."/>
            <person name="Baker S.E."/>
        </authorList>
    </citation>
    <scope>NUCLEOTIDE SEQUENCE [LARGE SCALE GENOMIC DNA]</scope>
    <source>
        <strain evidence="3 4">IBT 23096</strain>
    </source>
</reference>
<comment type="caution">
    <text evidence="3">The sequence shown here is derived from an EMBL/GenBank/DDBJ whole genome shotgun (WGS) entry which is preliminary data.</text>
</comment>
<feature type="transmembrane region" description="Helical" evidence="1">
    <location>
        <begin position="205"/>
        <end position="225"/>
    </location>
</feature>
<feature type="transmembrane region" description="Helical" evidence="1">
    <location>
        <begin position="124"/>
        <end position="146"/>
    </location>
</feature>
<keyword evidence="4" id="KW-1185">Reference proteome</keyword>
<dbReference type="PANTHER" id="PTHR37013">
    <property type="entry name" value="INTEGRAL MEMBRANE PROTEIN (AFU_ORTHOLOGUE AFUA_1G05950)-RELATED"/>
    <property type="match status" value="1"/>
</dbReference>
<gene>
    <name evidence="3" type="ORF">P170DRAFT_437297</name>
</gene>
<feature type="transmembrane region" description="Helical" evidence="1">
    <location>
        <begin position="166"/>
        <end position="184"/>
    </location>
</feature>
<evidence type="ECO:0000256" key="1">
    <source>
        <dbReference type="SAM" id="Phobius"/>
    </source>
</evidence>
<feature type="transmembrane region" description="Helical" evidence="1">
    <location>
        <begin position="95"/>
        <end position="112"/>
    </location>
</feature>
<feature type="domain" description="DUF7703" evidence="2">
    <location>
        <begin position="30"/>
        <end position="258"/>
    </location>
</feature>
<dbReference type="VEuPathDB" id="FungiDB:P170DRAFT_437297"/>
<keyword evidence="1" id="KW-1133">Transmembrane helix</keyword>
<dbReference type="Proteomes" id="UP000234275">
    <property type="component" value="Unassembled WGS sequence"/>
</dbReference>
<keyword evidence="1" id="KW-0812">Transmembrane</keyword>
<dbReference type="EMBL" id="MSFO01000004">
    <property type="protein sequence ID" value="PLB49829.1"/>
    <property type="molecule type" value="Genomic_DNA"/>
</dbReference>
<name>A0A2I2GAC8_9EURO</name>
<feature type="transmembrane region" description="Helical" evidence="1">
    <location>
        <begin position="56"/>
        <end position="75"/>
    </location>
</feature>
<evidence type="ECO:0000259" key="2">
    <source>
        <dbReference type="Pfam" id="PF24802"/>
    </source>
</evidence>
<dbReference type="Pfam" id="PF24802">
    <property type="entry name" value="DUF7703"/>
    <property type="match status" value="1"/>
</dbReference>
<evidence type="ECO:0000313" key="4">
    <source>
        <dbReference type="Proteomes" id="UP000234275"/>
    </source>
</evidence>
<dbReference type="OrthoDB" id="405906at2759"/>
<evidence type="ECO:0000313" key="3">
    <source>
        <dbReference type="EMBL" id="PLB49829.1"/>
    </source>
</evidence>
<keyword evidence="1" id="KW-0472">Membrane</keyword>
<sequence length="270" mass="30389">MPRFTQDDGEGTGLEAHLPPTTAQYVYPMLIALAWCNAIDLIVLCLNTFKRYEGSYFWSLFVSSVAIIPFGLGYILRLFNISFSRGFLELAIVDVGWSAMVTGHSLVLWSRLHLVLHRERVLQALLYLILFNGALIHTACSALEMANNALPDSPRVTTGFGVIERIQLVWFCLQELLLSAIYIRETAKLLRLDRGGISRSVLSQLLGVNVVIIVLDLSVVAIQYAGYFTFQVTFKALVYSIKLKLEYVILGRLVDVAHIRSQGETPRFRF</sequence>
<proteinExistence type="predicted"/>
<protein>
    <recommendedName>
        <fullName evidence="2">DUF7703 domain-containing protein</fullName>
    </recommendedName>
</protein>
<feature type="transmembrane region" description="Helical" evidence="1">
    <location>
        <begin position="25"/>
        <end position="49"/>
    </location>
</feature>
<accession>A0A2I2GAC8</accession>
<dbReference type="PANTHER" id="PTHR37013:SF7">
    <property type="entry name" value="INTEGRAL MEMBRANE PROTEIN"/>
    <property type="match status" value="1"/>
</dbReference>
<dbReference type="RefSeq" id="XP_024705131.1">
    <property type="nucleotide sequence ID" value="XM_024849333.1"/>
</dbReference>
<organism evidence="3 4">
    <name type="scientific">Aspergillus steynii IBT 23096</name>
    <dbReference type="NCBI Taxonomy" id="1392250"/>
    <lineage>
        <taxon>Eukaryota</taxon>
        <taxon>Fungi</taxon>
        <taxon>Dikarya</taxon>
        <taxon>Ascomycota</taxon>
        <taxon>Pezizomycotina</taxon>
        <taxon>Eurotiomycetes</taxon>
        <taxon>Eurotiomycetidae</taxon>
        <taxon>Eurotiales</taxon>
        <taxon>Aspergillaceae</taxon>
        <taxon>Aspergillus</taxon>
        <taxon>Aspergillus subgen. Circumdati</taxon>
    </lineage>
</organism>